<dbReference type="InterPro" id="IPR010978">
    <property type="entry name" value="tRNA-bd_arm"/>
</dbReference>
<dbReference type="PROSITE" id="PS50862">
    <property type="entry name" value="AA_TRNA_LIGASE_II"/>
    <property type="match status" value="1"/>
</dbReference>
<dbReference type="InterPro" id="IPR033729">
    <property type="entry name" value="SerRS_core"/>
</dbReference>
<dbReference type="CDD" id="cd00770">
    <property type="entry name" value="SerRS_core"/>
    <property type="match status" value="1"/>
</dbReference>
<accession>A0A919VST4</accession>
<evidence type="ECO:0000259" key="11">
    <source>
        <dbReference type="PROSITE" id="PS50862"/>
    </source>
</evidence>
<dbReference type="InterPro" id="IPR045864">
    <property type="entry name" value="aa-tRNA-synth_II/BPL/LPL"/>
</dbReference>
<dbReference type="PANTHER" id="PTHR11778">
    <property type="entry name" value="SERYL-TRNA SYNTHETASE"/>
    <property type="match status" value="1"/>
</dbReference>
<feature type="region of interest" description="Disordered" evidence="10">
    <location>
        <begin position="410"/>
        <end position="434"/>
    </location>
</feature>
<dbReference type="PIRSF" id="PIRSF001529">
    <property type="entry name" value="Ser-tRNA-synth_IIa"/>
    <property type="match status" value="1"/>
</dbReference>
<keyword evidence="2 7" id="KW-0436">Ligase</keyword>
<evidence type="ECO:0000256" key="3">
    <source>
        <dbReference type="ARBA" id="ARBA00022741"/>
    </source>
</evidence>
<dbReference type="GO" id="GO:0005737">
    <property type="term" value="C:cytoplasm"/>
    <property type="evidence" value="ECO:0007669"/>
    <property type="project" value="UniProtKB-SubCell"/>
</dbReference>
<comment type="similarity">
    <text evidence="7">Belongs to the class-II aminoacyl-tRNA synthetase family. Type-1 seryl-tRNA synthetase subfamily.</text>
</comment>
<evidence type="ECO:0000256" key="7">
    <source>
        <dbReference type="HAMAP-Rule" id="MF_00176"/>
    </source>
</evidence>
<feature type="binding site" evidence="7 9">
    <location>
        <begin position="344"/>
        <end position="347"/>
    </location>
    <ligand>
        <name>ATP</name>
        <dbReference type="ChEBI" id="CHEBI:30616"/>
    </ligand>
</feature>
<feature type="binding site" evidence="8">
    <location>
        <position position="226"/>
    </location>
    <ligand>
        <name>L-serine</name>
        <dbReference type="ChEBI" id="CHEBI:33384"/>
    </ligand>
</feature>
<proteinExistence type="inferred from homology"/>
<evidence type="ECO:0000256" key="1">
    <source>
        <dbReference type="ARBA" id="ARBA00022490"/>
    </source>
</evidence>
<evidence type="ECO:0000256" key="10">
    <source>
        <dbReference type="SAM" id="MobiDB-lite"/>
    </source>
</evidence>
<dbReference type="InterPro" id="IPR042103">
    <property type="entry name" value="SerRS_1_N_sf"/>
</dbReference>
<evidence type="ECO:0000313" key="12">
    <source>
        <dbReference type="EMBL" id="GIM75176.1"/>
    </source>
</evidence>
<dbReference type="GO" id="GO:0004828">
    <property type="term" value="F:serine-tRNA ligase activity"/>
    <property type="evidence" value="ECO:0007669"/>
    <property type="project" value="UniProtKB-UniRule"/>
</dbReference>
<evidence type="ECO:0000256" key="6">
    <source>
        <dbReference type="ARBA" id="ARBA00023146"/>
    </source>
</evidence>
<dbReference type="Proteomes" id="UP000681340">
    <property type="component" value="Unassembled WGS sequence"/>
</dbReference>
<comment type="subunit">
    <text evidence="7">Homodimer. The tRNA molecule binds across the dimer.</text>
</comment>
<dbReference type="InterPro" id="IPR015866">
    <property type="entry name" value="Ser-tRNA-synth_1_N"/>
</dbReference>
<evidence type="ECO:0000256" key="9">
    <source>
        <dbReference type="PIRSR" id="PIRSR001529-2"/>
    </source>
</evidence>
<dbReference type="InterPro" id="IPR002314">
    <property type="entry name" value="aa-tRNA-synt_IIb"/>
</dbReference>
<keyword evidence="13" id="KW-1185">Reference proteome</keyword>
<feature type="binding site" evidence="8">
    <location>
        <position position="377"/>
    </location>
    <ligand>
        <name>L-serine</name>
        <dbReference type="ChEBI" id="CHEBI:33384"/>
    </ligand>
</feature>
<feature type="binding site" evidence="8">
    <location>
        <position position="257"/>
    </location>
    <ligand>
        <name>L-serine</name>
        <dbReference type="ChEBI" id="CHEBI:33384"/>
    </ligand>
</feature>
<feature type="binding site" evidence="7 9">
    <location>
        <begin position="257"/>
        <end position="259"/>
    </location>
    <ligand>
        <name>ATP</name>
        <dbReference type="ChEBI" id="CHEBI:30616"/>
    </ligand>
</feature>
<dbReference type="NCBIfam" id="TIGR00414">
    <property type="entry name" value="serS"/>
    <property type="match status" value="1"/>
</dbReference>
<dbReference type="AlphaFoldDB" id="A0A919VST4"/>
<evidence type="ECO:0000256" key="2">
    <source>
        <dbReference type="ARBA" id="ARBA00022598"/>
    </source>
</evidence>
<evidence type="ECO:0000313" key="13">
    <source>
        <dbReference type="Proteomes" id="UP000681340"/>
    </source>
</evidence>
<dbReference type="SUPFAM" id="SSF55681">
    <property type="entry name" value="Class II aaRS and biotin synthetases"/>
    <property type="match status" value="1"/>
</dbReference>
<name>A0A919VST4_9ACTN</name>
<dbReference type="InterPro" id="IPR002317">
    <property type="entry name" value="Ser-tRNA-ligase_type_1"/>
</dbReference>
<evidence type="ECO:0000256" key="8">
    <source>
        <dbReference type="PIRSR" id="PIRSR001529-1"/>
    </source>
</evidence>
<dbReference type="EMBL" id="BOQL01000055">
    <property type="protein sequence ID" value="GIM75176.1"/>
    <property type="molecule type" value="Genomic_DNA"/>
</dbReference>
<organism evidence="12 13">
    <name type="scientific">Actinoplanes auranticolor</name>
    <dbReference type="NCBI Taxonomy" id="47988"/>
    <lineage>
        <taxon>Bacteria</taxon>
        <taxon>Bacillati</taxon>
        <taxon>Actinomycetota</taxon>
        <taxon>Actinomycetes</taxon>
        <taxon>Micromonosporales</taxon>
        <taxon>Micromonosporaceae</taxon>
        <taxon>Actinoplanes</taxon>
    </lineage>
</organism>
<evidence type="ECO:0000256" key="4">
    <source>
        <dbReference type="ARBA" id="ARBA00022840"/>
    </source>
</evidence>
<keyword evidence="4 7" id="KW-0067">ATP-binding</keyword>
<dbReference type="InterPro" id="IPR006195">
    <property type="entry name" value="aa-tRNA-synth_II"/>
</dbReference>
<comment type="function">
    <text evidence="7">Catalyzes the attachment of serine to tRNA(Ser). Is also able to aminoacylate tRNA(Sec) with serine, to form the misacylated tRNA L-seryl-tRNA(Sec), which will be further converted into selenocysteinyl-tRNA(Sec).</text>
</comment>
<protein>
    <recommendedName>
        <fullName evidence="7">Serine--tRNA ligase</fullName>
        <ecNumber evidence="7">6.1.1.11</ecNumber>
    </recommendedName>
    <alternativeName>
        <fullName evidence="7">Seryl-tRNA synthetase</fullName>
        <shortName evidence="7">SerRS</shortName>
    </alternativeName>
    <alternativeName>
        <fullName evidence="7">Seryl-tRNA(Ser/Sec) synthetase</fullName>
    </alternativeName>
</protein>
<keyword evidence="5 7" id="KW-0648">Protein biosynthesis</keyword>
<feature type="binding site" evidence="9">
    <location>
        <begin position="273"/>
        <end position="276"/>
    </location>
    <ligand>
        <name>ATP</name>
        <dbReference type="ChEBI" id="CHEBI:30616"/>
    </ligand>
</feature>
<feature type="binding site" evidence="7">
    <location>
        <position position="379"/>
    </location>
    <ligand>
        <name>L-serine</name>
        <dbReference type="ChEBI" id="CHEBI:33384"/>
    </ligand>
</feature>
<dbReference type="FunFam" id="3.30.930.10:FF:000048">
    <property type="entry name" value="Serine--tRNA ligase"/>
    <property type="match status" value="1"/>
</dbReference>
<comment type="subcellular location">
    <subcellularLocation>
        <location evidence="7">Cytoplasm</location>
    </subcellularLocation>
</comment>
<dbReference type="Gene3D" id="3.30.930.10">
    <property type="entry name" value="Bira Bifunctional Protein, Domain 2"/>
    <property type="match status" value="1"/>
</dbReference>
<feature type="binding site" evidence="7 8">
    <location>
        <position position="280"/>
    </location>
    <ligand>
        <name>L-serine</name>
        <dbReference type="ChEBI" id="CHEBI:33384"/>
    </ligand>
</feature>
<dbReference type="SUPFAM" id="SSF46589">
    <property type="entry name" value="tRNA-binding arm"/>
    <property type="match status" value="1"/>
</dbReference>
<reference evidence="12" key="1">
    <citation type="submission" date="2021-03" db="EMBL/GenBank/DDBJ databases">
        <title>Whole genome shotgun sequence of Actinoplanes auranticolor NBRC 12245.</title>
        <authorList>
            <person name="Komaki H."/>
            <person name="Tamura T."/>
        </authorList>
    </citation>
    <scope>NUCLEOTIDE SEQUENCE</scope>
    <source>
        <strain evidence="12">NBRC 12245</strain>
    </source>
</reference>
<comment type="domain">
    <text evidence="7">Consists of two distinct domains, a catalytic core and a N-terminal extension that is involved in tRNA binding.</text>
</comment>
<dbReference type="RefSeq" id="WP_212992346.1">
    <property type="nucleotide sequence ID" value="NZ_BAABEA010000050.1"/>
</dbReference>
<sequence>MIDLRLLREDPDLFRASQRLRGESPSKVDDLLRADEERRAATQRFEAVRAEQKSLGGEVSRAKGDERAALLARTKELSATVKEMQAATTRADQALRQAHLAVPNLVQDGVPPGGEDDFVVLREVGDLPQIENPKDHLEIGEALRAIDTERGAKVSGSRFYFLTGVGALLQLGMLQLAIAQAVEHGFIPSITPALVKPEAMEGTGFLGAHASEIYRLEADDLYLVGTSEVALAAYHSNEILDLDNGPERFAGWSSCFRREAGSHGRDVRGILRVHQFDKVEMFSFCKPEDAADEHQRLLAMEEEMLAKVEIPYRVIDVAAGDLGSSATRKFDCEAWVPSQGRYREVTSTSNCTTFQARRLNIRYRDEDGKPQTAATLNGTLATTRWLIPILENHQQPDGSVRVPKALQPYLGGRDVLEPPSNRPAATLKRTEDRR</sequence>
<dbReference type="Pfam" id="PF00587">
    <property type="entry name" value="tRNA-synt_2b"/>
    <property type="match status" value="1"/>
</dbReference>
<keyword evidence="1 7" id="KW-0963">Cytoplasm</keyword>
<dbReference type="HAMAP" id="MF_00176">
    <property type="entry name" value="Ser_tRNA_synth_type1"/>
    <property type="match status" value="1"/>
</dbReference>
<gene>
    <name evidence="7 12" type="primary">serS</name>
    <name evidence="12" type="ORF">Aau02nite_64600</name>
</gene>
<comment type="catalytic activity">
    <reaction evidence="7">
        <text>tRNA(Sec) + L-serine + ATP = L-seryl-tRNA(Sec) + AMP + diphosphate + H(+)</text>
        <dbReference type="Rhea" id="RHEA:42580"/>
        <dbReference type="Rhea" id="RHEA-COMP:9742"/>
        <dbReference type="Rhea" id="RHEA-COMP:10128"/>
        <dbReference type="ChEBI" id="CHEBI:15378"/>
        <dbReference type="ChEBI" id="CHEBI:30616"/>
        <dbReference type="ChEBI" id="CHEBI:33019"/>
        <dbReference type="ChEBI" id="CHEBI:33384"/>
        <dbReference type="ChEBI" id="CHEBI:78442"/>
        <dbReference type="ChEBI" id="CHEBI:78533"/>
        <dbReference type="ChEBI" id="CHEBI:456215"/>
        <dbReference type="EC" id="6.1.1.11"/>
    </reaction>
</comment>
<dbReference type="GO" id="GO:0016260">
    <property type="term" value="P:selenocysteine biosynthetic process"/>
    <property type="evidence" value="ECO:0007669"/>
    <property type="project" value="UniProtKB-UniRule"/>
</dbReference>
<dbReference type="PRINTS" id="PR00981">
    <property type="entry name" value="TRNASYNTHSER"/>
</dbReference>
<comment type="caution">
    <text evidence="12">The sequence shown here is derived from an EMBL/GenBank/DDBJ whole genome shotgun (WGS) entry which is preliminary data.</text>
</comment>
<dbReference type="GO" id="GO:0005524">
    <property type="term" value="F:ATP binding"/>
    <property type="evidence" value="ECO:0007669"/>
    <property type="project" value="UniProtKB-UniRule"/>
</dbReference>
<feature type="site" description="Important for serine binding" evidence="8">
    <location>
        <position position="379"/>
    </location>
</feature>
<feature type="binding site" evidence="7">
    <location>
        <position position="273"/>
    </location>
    <ligand>
        <name>ATP</name>
        <dbReference type="ChEBI" id="CHEBI:30616"/>
    </ligand>
</feature>
<comment type="pathway">
    <text evidence="7">Aminoacyl-tRNA biosynthesis; selenocysteinyl-tRNA(Sec) biosynthesis; L-seryl-tRNA(Sec) from L-serine and tRNA(Sec): step 1/1.</text>
</comment>
<feature type="domain" description="Aminoacyl-transfer RNA synthetases class-II family profile" evidence="11">
    <location>
        <begin position="135"/>
        <end position="403"/>
    </location>
</feature>
<evidence type="ECO:0000256" key="5">
    <source>
        <dbReference type="ARBA" id="ARBA00022917"/>
    </source>
</evidence>
<dbReference type="Gene3D" id="1.10.287.40">
    <property type="entry name" value="Serine-tRNA synthetase, tRNA binding domain"/>
    <property type="match status" value="1"/>
</dbReference>
<comment type="catalytic activity">
    <reaction evidence="7">
        <text>tRNA(Ser) + L-serine + ATP = L-seryl-tRNA(Ser) + AMP + diphosphate + H(+)</text>
        <dbReference type="Rhea" id="RHEA:12292"/>
        <dbReference type="Rhea" id="RHEA-COMP:9669"/>
        <dbReference type="Rhea" id="RHEA-COMP:9703"/>
        <dbReference type="ChEBI" id="CHEBI:15378"/>
        <dbReference type="ChEBI" id="CHEBI:30616"/>
        <dbReference type="ChEBI" id="CHEBI:33019"/>
        <dbReference type="ChEBI" id="CHEBI:33384"/>
        <dbReference type="ChEBI" id="CHEBI:78442"/>
        <dbReference type="ChEBI" id="CHEBI:78533"/>
        <dbReference type="ChEBI" id="CHEBI:456215"/>
        <dbReference type="EC" id="6.1.1.11"/>
    </reaction>
</comment>
<dbReference type="EC" id="6.1.1.11" evidence="7"/>
<keyword evidence="3 7" id="KW-0547">Nucleotide-binding</keyword>
<keyword evidence="6 7" id="KW-0030">Aminoacyl-tRNA synthetase</keyword>
<dbReference type="GO" id="GO:0006434">
    <property type="term" value="P:seryl-tRNA aminoacylation"/>
    <property type="evidence" value="ECO:0007669"/>
    <property type="project" value="UniProtKB-UniRule"/>
</dbReference>
<dbReference type="Pfam" id="PF02403">
    <property type="entry name" value="Seryl_tRNA_N"/>
    <property type="match status" value="1"/>
</dbReference>
<feature type="binding site" evidence="7">
    <location>
        <begin position="226"/>
        <end position="228"/>
    </location>
    <ligand>
        <name>L-serine</name>
        <dbReference type="ChEBI" id="CHEBI:33384"/>
    </ligand>
</feature>